<reference evidence="3" key="1">
    <citation type="submission" date="2017-02" db="UniProtKB">
        <authorList>
            <consortium name="WormBaseParasite"/>
        </authorList>
    </citation>
    <scope>IDENTIFICATION</scope>
</reference>
<evidence type="ECO:0000313" key="1">
    <source>
        <dbReference type="EMBL" id="VDK25667.1"/>
    </source>
</evidence>
<name>A0A0R3VYX6_TAEAS</name>
<organism evidence="3">
    <name type="scientific">Taenia asiatica</name>
    <name type="common">Asian tapeworm</name>
    <dbReference type="NCBI Taxonomy" id="60517"/>
    <lineage>
        <taxon>Eukaryota</taxon>
        <taxon>Metazoa</taxon>
        <taxon>Spiralia</taxon>
        <taxon>Lophotrochozoa</taxon>
        <taxon>Platyhelminthes</taxon>
        <taxon>Cestoda</taxon>
        <taxon>Eucestoda</taxon>
        <taxon>Cyclophyllidea</taxon>
        <taxon>Taeniidae</taxon>
        <taxon>Taenia</taxon>
    </lineage>
</organism>
<dbReference type="AlphaFoldDB" id="A0A0R3VYX6"/>
<dbReference type="EMBL" id="UYRS01002226">
    <property type="protein sequence ID" value="VDK25667.1"/>
    <property type="molecule type" value="Genomic_DNA"/>
</dbReference>
<accession>A0A0R3VYX6</accession>
<dbReference type="Proteomes" id="UP000282613">
    <property type="component" value="Unassembled WGS sequence"/>
</dbReference>
<proteinExistence type="predicted"/>
<gene>
    <name evidence="1" type="ORF">TASK_LOCUS2621</name>
</gene>
<sequence>MGGVVQFRSELTACCWFDLDPHIDALKSIGLLEVPVVPSVKVAWQSSFISSLLPVHCCAVAYAHFLTQGSVPSTLQSLLVVEERGRGIEVPHALRRWLQMLSGRRPRSHSAGGDVGKASVVHVITIFTKAP</sequence>
<dbReference type="WBParaSite" id="TASK_0000262001-mRNA-1">
    <property type="protein sequence ID" value="TASK_0000262001-mRNA-1"/>
    <property type="gene ID" value="TASK_0000262001"/>
</dbReference>
<keyword evidence="2" id="KW-1185">Reference proteome</keyword>
<evidence type="ECO:0000313" key="2">
    <source>
        <dbReference type="Proteomes" id="UP000282613"/>
    </source>
</evidence>
<reference evidence="1 2" key="2">
    <citation type="submission" date="2018-11" db="EMBL/GenBank/DDBJ databases">
        <authorList>
            <consortium name="Pathogen Informatics"/>
        </authorList>
    </citation>
    <scope>NUCLEOTIDE SEQUENCE [LARGE SCALE GENOMIC DNA]</scope>
</reference>
<evidence type="ECO:0000313" key="3">
    <source>
        <dbReference type="WBParaSite" id="TASK_0000262001-mRNA-1"/>
    </source>
</evidence>
<protein>
    <submittedName>
        <fullName evidence="1 3">Uncharacterized protein</fullName>
    </submittedName>
</protein>